<dbReference type="EC" id="2.7.11.1" evidence="1"/>
<protein>
    <recommendedName>
        <fullName evidence="1">non-specific serine/threonine protein kinase</fullName>
        <ecNumber evidence="1">2.7.11.1</ecNumber>
    </recommendedName>
</protein>
<evidence type="ECO:0000256" key="6">
    <source>
        <dbReference type="ARBA" id="ARBA00022801"/>
    </source>
</evidence>
<dbReference type="InterPro" id="IPR027417">
    <property type="entry name" value="P-loop_NTPase"/>
</dbReference>
<dbReference type="PANTHER" id="PTHR42926">
    <property type="match status" value="1"/>
</dbReference>
<dbReference type="InterPro" id="IPR051347">
    <property type="entry name" value="Circadian_clock_KaiC-rel"/>
</dbReference>
<dbReference type="PROSITE" id="PS51146">
    <property type="entry name" value="KAIC"/>
    <property type="match status" value="2"/>
</dbReference>
<feature type="domain" description="KaiC" evidence="7">
    <location>
        <begin position="240"/>
        <end position="460"/>
    </location>
</feature>
<evidence type="ECO:0000313" key="9">
    <source>
        <dbReference type="Proteomes" id="UP000298460"/>
    </source>
</evidence>
<evidence type="ECO:0000313" key="8">
    <source>
        <dbReference type="EMBL" id="TGE35681.1"/>
    </source>
</evidence>
<dbReference type="GO" id="GO:0016787">
    <property type="term" value="F:hydrolase activity"/>
    <property type="evidence" value="ECO:0007669"/>
    <property type="project" value="UniProtKB-KW"/>
</dbReference>
<feature type="domain" description="KaiC" evidence="7">
    <location>
        <begin position="5"/>
        <end position="236"/>
    </location>
</feature>
<dbReference type="AlphaFoldDB" id="A0A4Z0QXZ7"/>
<dbReference type="EMBL" id="SPQQ01000012">
    <property type="protein sequence ID" value="TGE35681.1"/>
    <property type="molecule type" value="Genomic_DNA"/>
</dbReference>
<evidence type="ECO:0000256" key="5">
    <source>
        <dbReference type="ARBA" id="ARBA00022777"/>
    </source>
</evidence>
<dbReference type="Pfam" id="PF06745">
    <property type="entry name" value="ATPase"/>
    <property type="match status" value="2"/>
</dbReference>
<dbReference type="GO" id="GO:0004674">
    <property type="term" value="F:protein serine/threonine kinase activity"/>
    <property type="evidence" value="ECO:0007669"/>
    <property type="project" value="UniProtKB-EC"/>
</dbReference>
<sequence>MLILDKVSTGILELDQILDGGLPKSSTILLVGRPGTGKTILAHQMMFQNAEDENNVLYLTTLAEPQIKIMKFQQEFSFYDTDKVQKSVIYKDLGSVLRNQGSIQAMKLIDSFLKEYQPKMIFIDTIKAFADIIPDSIEFREFILELSVRLTTWGCTTILLGEYSEQDIESRPESAIADGIIYLYGTEEKRQQKRYLRVLKMRGTKHFNGEAVFKISNDGISVFPRLNPVVIKQDYTQYSVKVPTGVSKLDEMMEGGIPQASTTLVTGPSGSGKTMLALSFALEGIRSGIKTVFVSFEENPLQIIKNSLQIGIDIRTYLDEGILHIVYVSPVELDVDEHVYRIQGLVHEIGASRLIIDSISSFEIGMSDKVKYTDYIWALTDYFKVNGITVLLTHEMRGSLDFSAMTKHGISFVADNILLLVFKEDGINLKRYLRVVKMRGSHHSTELTELIIDNNGLSLL</sequence>
<accession>A0A4Z0QXZ7</accession>
<dbReference type="InterPro" id="IPR014774">
    <property type="entry name" value="KaiC-like_dom"/>
</dbReference>
<dbReference type="SUPFAM" id="SSF52540">
    <property type="entry name" value="P-loop containing nucleoside triphosphate hydrolases"/>
    <property type="match status" value="2"/>
</dbReference>
<dbReference type="InterPro" id="IPR010624">
    <property type="entry name" value="KaiC_dom"/>
</dbReference>
<keyword evidence="6" id="KW-0378">Hydrolase</keyword>
<dbReference type="SMART" id="SM00382">
    <property type="entry name" value="AAA"/>
    <property type="match status" value="2"/>
</dbReference>
<dbReference type="PANTHER" id="PTHR42926:SF1">
    <property type="entry name" value="CIRCADIAN CLOCK OSCILLATOR PROTEIN KAIC 1"/>
    <property type="match status" value="1"/>
</dbReference>
<dbReference type="InterPro" id="IPR003593">
    <property type="entry name" value="AAA+_ATPase"/>
</dbReference>
<keyword evidence="9" id="KW-1185">Reference proteome</keyword>
<keyword evidence="5" id="KW-0418">Kinase</keyword>
<dbReference type="PIRSF" id="PIRSF039117">
    <property type="entry name" value="KaiC"/>
    <property type="match status" value="1"/>
</dbReference>
<dbReference type="Proteomes" id="UP000298460">
    <property type="component" value="Unassembled WGS sequence"/>
</dbReference>
<proteinExistence type="predicted"/>
<evidence type="ECO:0000256" key="1">
    <source>
        <dbReference type="ARBA" id="ARBA00012513"/>
    </source>
</evidence>
<organism evidence="8 9">
    <name type="scientific">Desulfosporosinus fructosivorans</name>
    <dbReference type="NCBI Taxonomy" id="2018669"/>
    <lineage>
        <taxon>Bacteria</taxon>
        <taxon>Bacillati</taxon>
        <taxon>Bacillota</taxon>
        <taxon>Clostridia</taxon>
        <taxon>Eubacteriales</taxon>
        <taxon>Desulfitobacteriaceae</taxon>
        <taxon>Desulfosporosinus</taxon>
    </lineage>
</organism>
<evidence type="ECO:0000256" key="4">
    <source>
        <dbReference type="ARBA" id="ARBA00022737"/>
    </source>
</evidence>
<evidence type="ECO:0000256" key="2">
    <source>
        <dbReference type="ARBA" id="ARBA00022553"/>
    </source>
</evidence>
<dbReference type="GO" id="GO:0005524">
    <property type="term" value="F:ATP binding"/>
    <property type="evidence" value="ECO:0007669"/>
    <property type="project" value="InterPro"/>
</dbReference>
<comment type="caution">
    <text evidence="8">The sequence shown here is derived from an EMBL/GenBank/DDBJ whole genome shotgun (WGS) entry which is preliminary data.</text>
</comment>
<keyword evidence="4" id="KW-0677">Repeat</keyword>
<name>A0A4Z0QXZ7_9FIRM</name>
<keyword evidence="3" id="KW-0808">Transferase</keyword>
<gene>
    <name evidence="8" type="ORF">E4K67_24480</name>
</gene>
<evidence type="ECO:0000259" key="7">
    <source>
        <dbReference type="PROSITE" id="PS51146"/>
    </source>
</evidence>
<keyword evidence="2" id="KW-0597">Phosphoprotein</keyword>
<evidence type="ECO:0000256" key="3">
    <source>
        <dbReference type="ARBA" id="ARBA00022679"/>
    </source>
</evidence>
<dbReference type="Gene3D" id="3.40.50.300">
    <property type="entry name" value="P-loop containing nucleotide triphosphate hydrolases"/>
    <property type="match status" value="2"/>
</dbReference>
<dbReference type="InterPro" id="IPR030665">
    <property type="entry name" value="KaiC"/>
</dbReference>
<reference evidence="8 9" key="1">
    <citation type="submission" date="2019-03" db="EMBL/GenBank/DDBJ databases">
        <title>Draft Genome Sequence of Desulfosporosinus fructosivorans Strain 63.6F, Isolated from Marine Sediment in the Baltic Sea.</title>
        <authorList>
            <person name="Hausmann B."/>
            <person name="Vandieken V."/>
            <person name="Pjevac P."/>
            <person name="Schreck K."/>
            <person name="Herbold C.W."/>
            <person name="Loy A."/>
        </authorList>
    </citation>
    <scope>NUCLEOTIDE SEQUENCE [LARGE SCALE GENOMIC DNA]</scope>
    <source>
        <strain evidence="8 9">63.6F</strain>
    </source>
</reference>